<comment type="caution">
    <text evidence="1">The sequence shown here is derived from an EMBL/GenBank/DDBJ whole genome shotgun (WGS) entry which is preliminary data.</text>
</comment>
<organism evidence="1 2">
    <name type="scientific">Streptomyces osmaniensis</name>
    <dbReference type="NCBI Taxonomy" id="593134"/>
    <lineage>
        <taxon>Bacteria</taxon>
        <taxon>Bacillati</taxon>
        <taxon>Actinomycetota</taxon>
        <taxon>Actinomycetes</taxon>
        <taxon>Kitasatosporales</taxon>
        <taxon>Streptomycetaceae</taxon>
        <taxon>Streptomyces</taxon>
    </lineage>
</organism>
<reference evidence="2" key="1">
    <citation type="journal article" date="2019" name="Int. J. Syst. Evol. Microbiol.">
        <title>The Global Catalogue of Microorganisms (GCM) 10K type strain sequencing project: providing services to taxonomists for standard genome sequencing and annotation.</title>
        <authorList>
            <consortium name="The Broad Institute Genomics Platform"/>
            <consortium name="The Broad Institute Genome Sequencing Center for Infectious Disease"/>
            <person name="Wu L."/>
            <person name="Ma J."/>
        </authorList>
    </citation>
    <scope>NUCLEOTIDE SEQUENCE [LARGE SCALE GENOMIC DNA]</scope>
    <source>
        <strain evidence="2">JCM 17656</strain>
    </source>
</reference>
<evidence type="ECO:0000313" key="2">
    <source>
        <dbReference type="Proteomes" id="UP001500707"/>
    </source>
</evidence>
<name>A0ABP6YY15_9ACTN</name>
<gene>
    <name evidence="1" type="ORF">GCM10022295_85510</name>
</gene>
<protein>
    <submittedName>
        <fullName evidence="1">Uncharacterized protein</fullName>
    </submittedName>
</protein>
<accession>A0ABP6YY15</accession>
<keyword evidence="2" id="KW-1185">Reference proteome</keyword>
<evidence type="ECO:0000313" key="1">
    <source>
        <dbReference type="EMBL" id="GAA3590768.1"/>
    </source>
</evidence>
<dbReference type="RefSeq" id="WP_346186312.1">
    <property type="nucleotide sequence ID" value="NZ_BAABCE010000027.1"/>
</dbReference>
<dbReference type="Proteomes" id="UP001500707">
    <property type="component" value="Unassembled WGS sequence"/>
</dbReference>
<sequence length="346" mass="37836">MTEQPAIDRIPIGVSINFAVRNAPEVPNKYGAGSLTPTEITLTYRSTEDSQLGRVHAYIKGRWRRDAVLEATDMPLPGQHYTGDPSTWPDWLAEEARHHAPATTAVDRSALRELIAEAIAAKIDGTEGCANRYRLADAVLAVLPDTAPSCNHSFPDPFPDSLNHIGNCRRCDISYQDARRQAEQLGTEMPTSAAPLASGLPLVKGNCPACRRASLFLGTGGYPTCSNADCPEPDAATTVLEQYAHEAHDPEHTWAAELHDPLADEWVPGTRYAARDRAVNALAHSQRLGPAWKDGTPTRRRLVRATTTYTVEQPVPCPERVADEQNPEIEYRGDCSACRHTGADRD</sequence>
<proteinExistence type="predicted"/>
<dbReference type="EMBL" id="BAABCE010000027">
    <property type="protein sequence ID" value="GAA3590768.1"/>
    <property type="molecule type" value="Genomic_DNA"/>
</dbReference>